<evidence type="ECO:0000313" key="3">
    <source>
        <dbReference type="EMBL" id="MCU9614536.1"/>
    </source>
</evidence>
<accession>A0AAE3IU50</accession>
<evidence type="ECO:0000259" key="2">
    <source>
        <dbReference type="Pfam" id="PF25250"/>
    </source>
</evidence>
<organism evidence="3 4">
    <name type="scientific">Perspicuibacillus lycopersici</name>
    <dbReference type="NCBI Taxonomy" id="1325689"/>
    <lineage>
        <taxon>Bacteria</taxon>
        <taxon>Bacillati</taxon>
        <taxon>Bacillota</taxon>
        <taxon>Bacilli</taxon>
        <taxon>Bacillales</taxon>
        <taxon>Bacillaceae</taxon>
        <taxon>Perspicuibacillus</taxon>
    </lineage>
</organism>
<feature type="domain" description="DUF7852" evidence="2">
    <location>
        <begin position="24"/>
        <end position="98"/>
    </location>
</feature>
<dbReference type="RefSeq" id="WP_263073830.1">
    <property type="nucleotide sequence ID" value="NZ_JAOUSF010000004.1"/>
</dbReference>
<dbReference type="EMBL" id="JAOUSF010000004">
    <property type="protein sequence ID" value="MCU9614536.1"/>
    <property type="molecule type" value="Genomic_DNA"/>
</dbReference>
<dbReference type="Pfam" id="PF25250">
    <property type="entry name" value="DUF7852"/>
    <property type="match status" value="1"/>
</dbReference>
<feature type="compositionally biased region" description="Basic and acidic residues" evidence="1">
    <location>
        <begin position="1"/>
        <end position="16"/>
    </location>
</feature>
<dbReference type="InterPro" id="IPR054845">
    <property type="entry name" value="Exosporium_prot_C"/>
</dbReference>
<dbReference type="AlphaFoldDB" id="A0AAE3IU50"/>
<dbReference type="InterPro" id="IPR057174">
    <property type="entry name" value="DUF7852"/>
</dbReference>
<evidence type="ECO:0000256" key="1">
    <source>
        <dbReference type="SAM" id="MobiDB-lite"/>
    </source>
</evidence>
<dbReference type="NCBIfam" id="NF045794">
    <property type="entry name" value="CsxC_fam"/>
    <property type="match status" value="1"/>
</dbReference>
<comment type="caution">
    <text evidence="3">The sequence shown here is derived from an EMBL/GenBank/DDBJ whole genome shotgun (WGS) entry which is preliminary data.</text>
</comment>
<reference evidence="3" key="1">
    <citation type="submission" date="2022-10" db="EMBL/GenBank/DDBJ databases">
        <title>Description of Fervidibacillus gen. nov. in the family Fervidibacillaceae fam. nov. with two species, Fervidibacillus albus sp. nov., and Fervidibacillus halotolerans sp. nov., isolated from tidal flat sediments.</title>
        <authorList>
            <person name="Kwon K.K."/>
            <person name="Yang S.-H."/>
        </authorList>
    </citation>
    <scope>NUCLEOTIDE SEQUENCE</scope>
    <source>
        <strain evidence="3">JCM 19140</strain>
    </source>
</reference>
<feature type="region of interest" description="Disordered" evidence="1">
    <location>
        <begin position="1"/>
        <end position="32"/>
    </location>
</feature>
<sequence>MSENHNNKGTESKDSKASTPYYPKKKSKQKNTVVPAVHNKPVQPHAIQKAYVKVPVVLGETTIQIDMDAKIEFPEPVLEIKKIKKHLKLTQCRLLLPTNKLFIKGFVRKNIQYATPKKADGHQVLSSIHSLTVDIPFEAVTEIDFLNKPHFHSNPDTNDFTFFSSSKLPKGFSQKEHLLSGDFSQYDQISGEVFNELPYCELLYSKFIEYDEALDREMGVVYGPDGELINAPFEEGTFTKIEEKMVVELTLKVLQKQQVHIDKDFPHHPHPKY</sequence>
<gene>
    <name evidence="3" type="ORF">OEV98_13410</name>
</gene>
<evidence type="ECO:0000313" key="4">
    <source>
        <dbReference type="Proteomes" id="UP001209318"/>
    </source>
</evidence>
<dbReference type="Proteomes" id="UP001209318">
    <property type="component" value="Unassembled WGS sequence"/>
</dbReference>
<keyword evidence="4" id="KW-1185">Reference proteome</keyword>
<proteinExistence type="predicted"/>
<protein>
    <submittedName>
        <fullName evidence="3">DUF3794 domain-containing protein</fullName>
    </submittedName>
</protein>
<name>A0AAE3IU50_9BACI</name>